<feature type="signal peptide" evidence="4">
    <location>
        <begin position="1"/>
        <end position="31"/>
    </location>
</feature>
<dbReference type="PANTHER" id="PTHR10272:SF0">
    <property type="entry name" value="PLATELET-ACTIVATING FACTOR ACETYLHYDROLASE"/>
    <property type="match status" value="1"/>
</dbReference>
<feature type="chain" id="PRO_5039284655" evidence="4">
    <location>
        <begin position="32"/>
        <end position="378"/>
    </location>
</feature>
<protein>
    <submittedName>
        <fullName evidence="5">Esterase</fullName>
    </submittedName>
</protein>
<reference evidence="5" key="1">
    <citation type="submission" date="2021-01" db="EMBL/GenBank/DDBJ databases">
        <title>Whole genome shotgun sequence of Actinoplanes ferrugineus NBRC 15555.</title>
        <authorList>
            <person name="Komaki H."/>
            <person name="Tamura T."/>
        </authorList>
    </citation>
    <scope>NUCLEOTIDE SEQUENCE</scope>
    <source>
        <strain evidence="5">NBRC 15555</strain>
    </source>
</reference>
<gene>
    <name evidence="5" type="ORF">Afe05nite_24640</name>
</gene>
<dbReference type="Gene3D" id="3.40.50.1820">
    <property type="entry name" value="alpha/beta hydrolase"/>
    <property type="match status" value="1"/>
</dbReference>
<evidence type="ECO:0000313" key="6">
    <source>
        <dbReference type="Proteomes" id="UP000598174"/>
    </source>
</evidence>
<dbReference type="EMBL" id="BOMM01000016">
    <property type="protein sequence ID" value="GIE10624.1"/>
    <property type="molecule type" value="Genomic_DNA"/>
</dbReference>
<dbReference type="PANTHER" id="PTHR10272">
    <property type="entry name" value="PLATELET-ACTIVATING FACTOR ACETYLHYDROLASE"/>
    <property type="match status" value="1"/>
</dbReference>
<keyword evidence="2" id="KW-0442">Lipid degradation</keyword>
<accession>A0A919MDI6</accession>
<evidence type="ECO:0000256" key="2">
    <source>
        <dbReference type="ARBA" id="ARBA00022963"/>
    </source>
</evidence>
<dbReference type="InterPro" id="IPR006311">
    <property type="entry name" value="TAT_signal"/>
</dbReference>
<keyword evidence="6" id="KW-1185">Reference proteome</keyword>
<dbReference type="GO" id="GO:0016042">
    <property type="term" value="P:lipid catabolic process"/>
    <property type="evidence" value="ECO:0007669"/>
    <property type="project" value="UniProtKB-KW"/>
</dbReference>
<dbReference type="InterPro" id="IPR029058">
    <property type="entry name" value="AB_hydrolase_fold"/>
</dbReference>
<proteinExistence type="predicted"/>
<dbReference type="Pfam" id="PF03403">
    <property type="entry name" value="PAF-AH_p_II"/>
    <property type="match status" value="1"/>
</dbReference>
<dbReference type="Proteomes" id="UP000598174">
    <property type="component" value="Unassembled WGS sequence"/>
</dbReference>
<dbReference type="RefSeq" id="WP_203817154.1">
    <property type="nucleotide sequence ID" value="NZ_BAAABP010000071.1"/>
</dbReference>
<evidence type="ECO:0000256" key="1">
    <source>
        <dbReference type="ARBA" id="ARBA00022801"/>
    </source>
</evidence>
<evidence type="ECO:0000256" key="4">
    <source>
        <dbReference type="SAM" id="SignalP"/>
    </source>
</evidence>
<comment type="caution">
    <text evidence="5">The sequence shown here is derived from an EMBL/GenBank/DDBJ whole genome shotgun (WGS) entry which is preliminary data.</text>
</comment>
<sequence length="378" mass="40431">MTTAPTRRSLLTAALATGAAVALGGPAPASAGAARLRLPAPTGPLPIGTVALHLAGGRRDLMASIWYPPTPAATRFPVAPWMDAAAMHALLASADLDVAAAPPRTAGHEGAPVRPGRHPVVLFSHGAAGHRSEATIVVQELVSQGYIVVTVDHSDDSYSELPGGRLILPDDNASITPWDHARDIRYVLDRLEELAAGHNPDAGRRPLPAGLGAALDLGRVGMFGWSKGGTATALVMNTDHRVRAGLSLDGLMLSQPPPAALDRPFMLMTAVYTPGAEESGVGEFWPLLRGWRLQVHTEGAPHGGYCDHQWLIPQLTTILGRSDEELHDWIDDLDPRRAVRVQQAYPLAFFDLHLRDRRQRLLEGPSPAFPEVEFVAQL</sequence>
<dbReference type="SUPFAM" id="SSF53474">
    <property type="entry name" value="alpha/beta-Hydrolases"/>
    <property type="match status" value="1"/>
</dbReference>
<keyword evidence="3" id="KW-0443">Lipid metabolism</keyword>
<organism evidence="5 6">
    <name type="scientific">Paractinoplanes ferrugineus</name>
    <dbReference type="NCBI Taxonomy" id="113564"/>
    <lineage>
        <taxon>Bacteria</taxon>
        <taxon>Bacillati</taxon>
        <taxon>Actinomycetota</taxon>
        <taxon>Actinomycetes</taxon>
        <taxon>Micromonosporales</taxon>
        <taxon>Micromonosporaceae</taxon>
        <taxon>Paractinoplanes</taxon>
    </lineage>
</organism>
<keyword evidence="1" id="KW-0378">Hydrolase</keyword>
<evidence type="ECO:0000256" key="3">
    <source>
        <dbReference type="ARBA" id="ARBA00023098"/>
    </source>
</evidence>
<dbReference type="PROSITE" id="PS51318">
    <property type="entry name" value="TAT"/>
    <property type="match status" value="1"/>
</dbReference>
<name>A0A919MDI6_9ACTN</name>
<dbReference type="GO" id="GO:0003847">
    <property type="term" value="F:1-alkyl-2-acetylglycerophosphocholine esterase activity"/>
    <property type="evidence" value="ECO:0007669"/>
    <property type="project" value="TreeGrafter"/>
</dbReference>
<dbReference type="AlphaFoldDB" id="A0A919MDI6"/>
<evidence type="ECO:0000313" key="5">
    <source>
        <dbReference type="EMBL" id="GIE10624.1"/>
    </source>
</evidence>
<keyword evidence="4" id="KW-0732">Signal</keyword>